<name>A0A8H7DMP3_9AGAR</name>
<gene>
    <name evidence="3" type="ORF">MSAN_00225200</name>
</gene>
<dbReference type="Pfam" id="PF24883">
    <property type="entry name" value="NPHP3_N"/>
    <property type="match status" value="1"/>
</dbReference>
<evidence type="ECO:0000313" key="4">
    <source>
        <dbReference type="Proteomes" id="UP000623467"/>
    </source>
</evidence>
<dbReference type="AlphaFoldDB" id="A0A8H7DMP3"/>
<evidence type="ECO:0000259" key="2">
    <source>
        <dbReference type="Pfam" id="PF24883"/>
    </source>
</evidence>
<keyword evidence="1" id="KW-0677">Repeat</keyword>
<proteinExistence type="predicted"/>
<feature type="domain" description="Nephrocystin 3-like N-terminal" evidence="2">
    <location>
        <begin position="125"/>
        <end position="157"/>
    </location>
</feature>
<organism evidence="3 4">
    <name type="scientific">Mycena sanguinolenta</name>
    <dbReference type="NCBI Taxonomy" id="230812"/>
    <lineage>
        <taxon>Eukaryota</taxon>
        <taxon>Fungi</taxon>
        <taxon>Dikarya</taxon>
        <taxon>Basidiomycota</taxon>
        <taxon>Agaricomycotina</taxon>
        <taxon>Agaricomycetes</taxon>
        <taxon>Agaricomycetidae</taxon>
        <taxon>Agaricales</taxon>
        <taxon>Marasmiineae</taxon>
        <taxon>Mycenaceae</taxon>
        <taxon>Mycena</taxon>
    </lineage>
</organism>
<sequence length="173" mass="18529">MSMVLSACYTPTANHLVFSSATLTMAQDNQTKTTSPIVSTHMGQDDNTKNVYISAIGGTGGSGGAGATKGGDGGLGEGPHITINSPTGKIVIWGDRLKEVLHEWLTPPQVSDKQLELQEQQHKSTGSWLLDDFRFQKWQTTPSLLWIKGFSGTGKTNVQLHISSLISGTRCSI</sequence>
<accession>A0A8H7DMP3</accession>
<dbReference type="EMBL" id="JACAZH010000001">
    <property type="protein sequence ID" value="KAF7378013.1"/>
    <property type="molecule type" value="Genomic_DNA"/>
</dbReference>
<evidence type="ECO:0000256" key="1">
    <source>
        <dbReference type="ARBA" id="ARBA00022737"/>
    </source>
</evidence>
<comment type="caution">
    <text evidence="3">The sequence shown here is derived from an EMBL/GenBank/DDBJ whole genome shotgun (WGS) entry which is preliminary data.</text>
</comment>
<protein>
    <recommendedName>
        <fullName evidence="2">Nephrocystin 3-like N-terminal domain-containing protein</fullName>
    </recommendedName>
</protein>
<evidence type="ECO:0000313" key="3">
    <source>
        <dbReference type="EMBL" id="KAF7378013.1"/>
    </source>
</evidence>
<dbReference type="OrthoDB" id="3001565at2759"/>
<dbReference type="Proteomes" id="UP000623467">
    <property type="component" value="Unassembled WGS sequence"/>
</dbReference>
<dbReference type="InterPro" id="IPR056884">
    <property type="entry name" value="NPHP3-like_N"/>
</dbReference>
<reference evidence="3" key="1">
    <citation type="submission" date="2020-05" db="EMBL/GenBank/DDBJ databases">
        <title>Mycena genomes resolve the evolution of fungal bioluminescence.</title>
        <authorList>
            <person name="Tsai I.J."/>
        </authorList>
    </citation>
    <scope>NUCLEOTIDE SEQUENCE</scope>
    <source>
        <strain evidence="3">160909Yilan</strain>
    </source>
</reference>
<keyword evidence="4" id="KW-1185">Reference proteome</keyword>